<evidence type="ECO:0000313" key="10">
    <source>
        <dbReference type="Proteomes" id="UP000030700"/>
    </source>
</evidence>
<proteinExistence type="inferred from homology"/>
<dbReference type="EMBL" id="DF820455">
    <property type="protein sequence ID" value="GAK49967.1"/>
    <property type="molecule type" value="Genomic_DNA"/>
</dbReference>
<accession>A0A0S6VVR1</accession>
<gene>
    <name evidence="9" type="ORF">U14_01192</name>
</gene>
<evidence type="ECO:0000259" key="8">
    <source>
        <dbReference type="PROSITE" id="PS50928"/>
    </source>
</evidence>
<dbReference type="PANTHER" id="PTHR43744:SF12">
    <property type="entry name" value="ABC TRANSPORTER PERMEASE PROTEIN MG189-RELATED"/>
    <property type="match status" value="1"/>
</dbReference>
<feature type="domain" description="ABC transmembrane type-1" evidence="8">
    <location>
        <begin position="125"/>
        <end position="315"/>
    </location>
</feature>
<comment type="subcellular location">
    <subcellularLocation>
        <location evidence="1 7">Cell membrane</location>
        <topology evidence="1 7">Multi-pass membrane protein</topology>
    </subcellularLocation>
</comment>
<dbReference type="GO" id="GO:0055085">
    <property type="term" value="P:transmembrane transport"/>
    <property type="evidence" value="ECO:0007669"/>
    <property type="project" value="InterPro"/>
</dbReference>
<dbReference type="HOGENOM" id="CLU_841064_0_0_0"/>
<keyword evidence="5 7" id="KW-1133">Transmembrane helix</keyword>
<evidence type="ECO:0000256" key="5">
    <source>
        <dbReference type="ARBA" id="ARBA00022989"/>
    </source>
</evidence>
<dbReference type="STRING" id="1499966.U14_01192"/>
<keyword evidence="4 7" id="KW-0812">Transmembrane</keyword>
<evidence type="ECO:0000256" key="3">
    <source>
        <dbReference type="ARBA" id="ARBA00022475"/>
    </source>
</evidence>
<name>A0A0S6VVR1_9BACT</name>
<comment type="similarity">
    <text evidence="7">Belongs to the binding-protein-dependent transport system permease family.</text>
</comment>
<dbReference type="InterPro" id="IPR035906">
    <property type="entry name" value="MetI-like_sf"/>
</dbReference>
<dbReference type="CDD" id="cd06261">
    <property type="entry name" value="TM_PBP2"/>
    <property type="match status" value="1"/>
</dbReference>
<sequence length="330" mass="37360">MRIGGIGVLLLLYCVITLLPFYFLIIRSFVPTKDSTQLHLWPPKISTDSLLNAKLGSMATFYNLDLEAFKTEFGIDEYLNQNMRLSQLAAKYHIPDEKVIAYLRPFVMYNGWYNILGNRAFFRAIWANVYICAISILLGGMLGILTGTGLAGLQTRWQTYIYQSYLLQMIIPPVMVMVPTYLIFNRYLHLSNSYWNLILLNIKGGALSTMVFTSYIATIPKEIEESIEIDGGSRLTYLWHAVLPLAKTPFAVFVSIMLPLFWNDLLNGRIYLNPDKYTLMPLISSFAGQFTTNFQAIYAGLLCGLLPMIVVYLAFQKLFVRSALAGAVKG</sequence>
<feature type="transmembrane region" description="Helical" evidence="7">
    <location>
        <begin position="296"/>
        <end position="315"/>
    </location>
</feature>
<keyword evidence="6 7" id="KW-0472">Membrane</keyword>
<feature type="transmembrane region" description="Helical" evidence="7">
    <location>
        <begin position="237"/>
        <end position="262"/>
    </location>
</feature>
<reference evidence="9" key="1">
    <citation type="journal article" date="2015" name="PeerJ">
        <title>First genomic representation of candidate bacterial phylum KSB3 points to enhanced environmental sensing as a trigger of wastewater bulking.</title>
        <authorList>
            <person name="Sekiguchi Y."/>
            <person name="Ohashi A."/>
            <person name="Parks D.H."/>
            <person name="Yamauchi T."/>
            <person name="Tyson G.W."/>
            <person name="Hugenholtz P."/>
        </authorList>
    </citation>
    <scope>NUCLEOTIDE SEQUENCE [LARGE SCALE GENOMIC DNA]</scope>
</reference>
<dbReference type="InterPro" id="IPR000515">
    <property type="entry name" value="MetI-like"/>
</dbReference>
<dbReference type="Gene3D" id="1.10.3720.10">
    <property type="entry name" value="MetI-like"/>
    <property type="match status" value="1"/>
</dbReference>
<dbReference type="Proteomes" id="UP000030700">
    <property type="component" value="Unassembled WGS sequence"/>
</dbReference>
<evidence type="ECO:0000256" key="6">
    <source>
        <dbReference type="ARBA" id="ARBA00023136"/>
    </source>
</evidence>
<dbReference type="GO" id="GO:0005886">
    <property type="term" value="C:plasma membrane"/>
    <property type="evidence" value="ECO:0007669"/>
    <property type="project" value="UniProtKB-SubCell"/>
</dbReference>
<feature type="transmembrane region" description="Helical" evidence="7">
    <location>
        <begin position="165"/>
        <end position="184"/>
    </location>
</feature>
<evidence type="ECO:0000256" key="7">
    <source>
        <dbReference type="RuleBase" id="RU363032"/>
    </source>
</evidence>
<feature type="transmembrane region" description="Helical" evidence="7">
    <location>
        <begin position="125"/>
        <end position="145"/>
    </location>
</feature>
<dbReference type="Pfam" id="PF00528">
    <property type="entry name" value="BPD_transp_1"/>
    <property type="match status" value="1"/>
</dbReference>
<evidence type="ECO:0000313" key="9">
    <source>
        <dbReference type="EMBL" id="GAK49967.1"/>
    </source>
</evidence>
<dbReference type="PROSITE" id="PS50928">
    <property type="entry name" value="ABC_TM1"/>
    <property type="match status" value="1"/>
</dbReference>
<evidence type="ECO:0000256" key="1">
    <source>
        <dbReference type="ARBA" id="ARBA00004651"/>
    </source>
</evidence>
<dbReference type="SUPFAM" id="SSF161098">
    <property type="entry name" value="MetI-like"/>
    <property type="match status" value="1"/>
</dbReference>
<keyword evidence="10" id="KW-1185">Reference proteome</keyword>
<evidence type="ECO:0000256" key="2">
    <source>
        <dbReference type="ARBA" id="ARBA00022448"/>
    </source>
</evidence>
<feature type="transmembrane region" description="Helical" evidence="7">
    <location>
        <begin position="6"/>
        <end position="25"/>
    </location>
</feature>
<evidence type="ECO:0000256" key="4">
    <source>
        <dbReference type="ARBA" id="ARBA00022692"/>
    </source>
</evidence>
<dbReference type="PANTHER" id="PTHR43744">
    <property type="entry name" value="ABC TRANSPORTER PERMEASE PROTEIN MG189-RELATED-RELATED"/>
    <property type="match status" value="1"/>
</dbReference>
<organism evidence="9">
    <name type="scientific">Candidatus Moduliflexus flocculans</name>
    <dbReference type="NCBI Taxonomy" id="1499966"/>
    <lineage>
        <taxon>Bacteria</taxon>
        <taxon>Candidatus Moduliflexota</taxon>
        <taxon>Candidatus Moduliflexia</taxon>
        <taxon>Candidatus Moduliflexales</taxon>
        <taxon>Candidatus Moduliflexaceae</taxon>
    </lineage>
</organism>
<dbReference type="AlphaFoldDB" id="A0A0S6VVR1"/>
<feature type="transmembrane region" description="Helical" evidence="7">
    <location>
        <begin position="196"/>
        <end position="217"/>
    </location>
</feature>
<protein>
    <submittedName>
        <fullName evidence="9">Sugar ABC transporter, permease protein</fullName>
    </submittedName>
</protein>
<keyword evidence="3" id="KW-1003">Cell membrane</keyword>
<keyword evidence="2 7" id="KW-0813">Transport</keyword>